<feature type="region of interest" description="Disordered" evidence="1">
    <location>
        <begin position="57"/>
        <end position="77"/>
    </location>
</feature>
<protein>
    <submittedName>
        <fullName evidence="2">Uncharacterized protein</fullName>
    </submittedName>
</protein>
<evidence type="ECO:0000313" key="3">
    <source>
        <dbReference type="Proteomes" id="UP000030653"/>
    </source>
</evidence>
<evidence type="ECO:0000313" key="2">
    <source>
        <dbReference type="EMBL" id="EJT96522.1"/>
    </source>
</evidence>
<organism evidence="2 3">
    <name type="scientific">Dacryopinax primogenitus (strain DJM 731)</name>
    <name type="common">Brown rot fungus</name>
    <dbReference type="NCBI Taxonomy" id="1858805"/>
    <lineage>
        <taxon>Eukaryota</taxon>
        <taxon>Fungi</taxon>
        <taxon>Dikarya</taxon>
        <taxon>Basidiomycota</taxon>
        <taxon>Agaricomycotina</taxon>
        <taxon>Dacrymycetes</taxon>
        <taxon>Dacrymycetales</taxon>
        <taxon>Dacrymycetaceae</taxon>
        <taxon>Dacryopinax</taxon>
    </lineage>
</organism>
<sequence>MAPRKRKNGEPATALVEKVEAHGTIEVTLAESEPVKINNAHLREVKDALDGALIERTRDAYPPGPVQAEPSTRRAIT</sequence>
<dbReference type="EMBL" id="JH795891">
    <property type="protein sequence ID" value="EJT96522.1"/>
    <property type="molecule type" value="Genomic_DNA"/>
</dbReference>
<gene>
    <name evidence="2" type="ORF">DACRYDRAFT_112683</name>
</gene>
<keyword evidence="3" id="KW-1185">Reference proteome</keyword>
<dbReference type="RefSeq" id="XP_040623420.1">
    <property type="nucleotide sequence ID" value="XM_040769469.1"/>
</dbReference>
<name>M5FYB9_DACPD</name>
<evidence type="ECO:0000256" key="1">
    <source>
        <dbReference type="SAM" id="MobiDB-lite"/>
    </source>
</evidence>
<dbReference type="Proteomes" id="UP000030653">
    <property type="component" value="Unassembled WGS sequence"/>
</dbReference>
<proteinExistence type="predicted"/>
<reference evidence="2 3" key="1">
    <citation type="journal article" date="2012" name="Science">
        <title>The Paleozoic origin of enzymatic lignin decomposition reconstructed from 31 fungal genomes.</title>
        <authorList>
            <person name="Floudas D."/>
            <person name="Binder M."/>
            <person name="Riley R."/>
            <person name="Barry K."/>
            <person name="Blanchette R.A."/>
            <person name="Henrissat B."/>
            <person name="Martinez A.T."/>
            <person name="Otillar R."/>
            <person name="Spatafora J.W."/>
            <person name="Yadav J.S."/>
            <person name="Aerts A."/>
            <person name="Benoit I."/>
            <person name="Boyd A."/>
            <person name="Carlson A."/>
            <person name="Copeland A."/>
            <person name="Coutinho P.M."/>
            <person name="de Vries R.P."/>
            <person name="Ferreira P."/>
            <person name="Findley K."/>
            <person name="Foster B."/>
            <person name="Gaskell J."/>
            <person name="Glotzer D."/>
            <person name="Gorecki P."/>
            <person name="Heitman J."/>
            <person name="Hesse C."/>
            <person name="Hori C."/>
            <person name="Igarashi K."/>
            <person name="Jurgens J.A."/>
            <person name="Kallen N."/>
            <person name="Kersten P."/>
            <person name="Kohler A."/>
            <person name="Kuees U."/>
            <person name="Kumar T.K.A."/>
            <person name="Kuo A."/>
            <person name="LaButti K."/>
            <person name="Larrondo L.F."/>
            <person name="Lindquist E."/>
            <person name="Ling A."/>
            <person name="Lombard V."/>
            <person name="Lucas S."/>
            <person name="Lundell T."/>
            <person name="Martin R."/>
            <person name="McLaughlin D.J."/>
            <person name="Morgenstern I."/>
            <person name="Morin E."/>
            <person name="Murat C."/>
            <person name="Nagy L.G."/>
            <person name="Nolan M."/>
            <person name="Ohm R.A."/>
            <person name="Patyshakuliyeva A."/>
            <person name="Rokas A."/>
            <person name="Ruiz-Duenas F.J."/>
            <person name="Sabat G."/>
            <person name="Salamov A."/>
            <person name="Samejima M."/>
            <person name="Schmutz J."/>
            <person name="Slot J.C."/>
            <person name="St John F."/>
            <person name="Stenlid J."/>
            <person name="Sun H."/>
            <person name="Sun S."/>
            <person name="Syed K."/>
            <person name="Tsang A."/>
            <person name="Wiebenga A."/>
            <person name="Young D."/>
            <person name="Pisabarro A."/>
            <person name="Eastwood D.C."/>
            <person name="Martin F."/>
            <person name="Cullen D."/>
            <person name="Grigoriev I.V."/>
            <person name="Hibbett D.S."/>
        </authorList>
    </citation>
    <scope>NUCLEOTIDE SEQUENCE [LARGE SCALE GENOMIC DNA]</scope>
    <source>
        <strain evidence="2 3">DJM-731 SS1</strain>
    </source>
</reference>
<accession>M5FYB9</accession>
<dbReference type="OrthoDB" id="29558at2759"/>
<dbReference type="AlphaFoldDB" id="M5FYB9"/>
<dbReference type="GeneID" id="63684531"/>
<dbReference type="HOGENOM" id="CLU_2638022_0_0_1"/>